<name>A0A8K0DJQ3_IGNLU</name>
<dbReference type="PROSITE" id="PS50057">
    <property type="entry name" value="FERM_3"/>
    <property type="match status" value="1"/>
</dbReference>
<evidence type="ECO:0000313" key="3">
    <source>
        <dbReference type="EMBL" id="KAF2904742.1"/>
    </source>
</evidence>
<sequence length="401" mass="46497">MDIEDTPTATSELLCQAIVNSDEFNFNKQLALQVFTLWMCSPLLELQLKSTHKPFQIRQNWKYLVEHYGHASYNRQQRDEPIILFKRNVFFLQHLEEKIKDQKILELLYEEAKHNILEGRYPCEVSHYIMLGGIQARIELGPYNSQVHSIHYFREEQSKYLPAHVRKSATWTWLPISSKNSAEVRLLEQYKRVPNSATNRKLIRKYLEFCWSLPFYGAAFFEGQIEQPVRGLISLMTHQDIPVLVAINSKNVYIIDDVQCTVLLGLRYEEFSWDHAKPSKEDDPNCLPCLFLQFVVVENGARVSKILQVFSRQAGLMDSLISNFVQQLKRKSSGDEPDRAFDQMNTENETHASINSTPFTHNSTNLPNLPSLNNKLSRLTLATFDEDGHLIGQMGSWSFSY</sequence>
<dbReference type="Gene3D" id="3.10.20.90">
    <property type="entry name" value="Phosphatidylinositol 3-kinase Catalytic Subunit, Chain A, domain 1"/>
    <property type="match status" value="1"/>
</dbReference>
<feature type="domain" description="FERM" evidence="2">
    <location>
        <begin position="1"/>
        <end position="332"/>
    </location>
</feature>
<gene>
    <name evidence="3" type="ORF">ILUMI_01430</name>
</gene>
<protein>
    <recommendedName>
        <fullName evidence="1">FERM domain-containing protein 8</fullName>
    </recommendedName>
</protein>
<dbReference type="AlphaFoldDB" id="A0A8K0DJQ3"/>
<dbReference type="InterPro" id="IPR000299">
    <property type="entry name" value="FERM_domain"/>
</dbReference>
<dbReference type="InterPro" id="IPR019748">
    <property type="entry name" value="FERM_central"/>
</dbReference>
<dbReference type="SUPFAM" id="SSF47031">
    <property type="entry name" value="Second domain of FERM"/>
    <property type="match status" value="1"/>
</dbReference>
<dbReference type="InterPro" id="IPR057096">
    <property type="entry name" value="KRIT1_FRMD8_FERM_C"/>
</dbReference>
<proteinExistence type="predicted"/>
<dbReference type="GO" id="GO:0009887">
    <property type="term" value="P:animal organ morphogenesis"/>
    <property type="evidence" value="ECO:0007669"/>
    <property type="project" value="UniProtKB-ARBA"/>
</dbReference>
<evidence type="ECO:0000313" key="4">
    <source>
        <dbReference type="Proteomes" id="UP000801492"/>
    </source>
</evidence>
<dbReference type="InterPro" id="IPR019749">
    <property type="entry name" value="Band_41_domain"/>
</dbReference>
<dbReference type="CDD" id="cd14473">
    <property type="entry name" value="FERM_B-lobe"/>
    <property type="match status" value="1"/>
</dbReference>
<dbReference type="FunFam" id="1.20.80.10:FF:000029">
    <property type="entry name" value="Uncharacterized protein, isoform A"/>
    <property type="match status" value="1"/>
</dbReference>
<dbReference type="GO" id="GO:0030182">
    <property type="term" value="P:neuron differentiation"/>
    <property type="evidence" value="ECO:0007669"/>
    <property type="project" value="UniProtKB-ARBA"/>
</dbReference>
<reference evidence="3" key="1">
    <citation type="submission" date="2019-08" db="EMBL/GenBank/DDBJ databases">
        <title>The genome of the North American firefly Photinus pyralis.</title>
        <authorList>
            <consortium name="Photinus pyralis genome working group"/>
            <person name="Fallon T.R."/>
            <person name="Sander Lower S.E."/>
            <person name="Weng J.-K."/>
        </authorList>
    </citation>
    <scope>NUCLEOTIDE SEQUENCE</scope>
    <source>
        <strain evidence="3">TRF0915ILg1</strain>
        <tissue evidence="3">Whole body</tissue>
    </source>
</reference>
<dbReference type="PANTHER" id="PTHR13283">
    <property type="entry name" value="KREV INTERACTION TRAPPED 1-RELATED"/>
    <property type="match status" value="1"/>
</dbReference>
<dbReference type="SMART" id="SM00295">
    <property type="entry name" value="B41"/>
    <property type="match status" value="1"/>
</dbReference>
<evidence type="ECO:0000259" key="2">
    <source>
        <dbReference type="PROSITE" id="PS50057"/>
    </source>
</evidence>
<accession>A0A8K0DJQ3</accession>
<dbReference type="Gene3D" id="1.20.80.10">
    <property type="match status" value="1"/>
</dbReference>
<dbReference type="Proteomes" id="UP000801492">
    <property type="component" value="Unassembled WGS sequence"/>
</dbReference>
<dbReference type="PANTHER" id="PTHR13283:SF10">
    <property type="entry name" value="FERM DOMAIN-CONTAINING PROTEIN 8"/>
    <property type="match status" value="1"/>
</dbReference>
<organism evidence="3 4">
    <name type="scientific">Ignelater luminosus</name>
    <name type="common">Cucubano</name>
    <name type="synonym">Pyrophorus luminosus</name>
    <dbReference type="NCBI Taxonomy" id="2038154"/>
    <lineage>
        <taxon>Eukaryota</taxon>
        <taxon>Metazoa</taxon>
        <taxon>Ecdysozoa</taxon>
        <taxon>Arthropoda</taxon>
        <taxon>Hexapoda</taxon>
        <taxon>Insecta</taxon>
        <taxon>Pterygota</taxon>
        <taxon>Neoptera</taxon>
        <taxon>Endopterygota</taxon>
        <taxon>Coleoptera</taxon>
        <taxon>Polyphaga</taxon>
        <taxon>Elateriformia</taxon>
        <taxon>Elateroidea</taxon>
        <taxon>Elateridae</taxon>
        <taxon>Agrypninae</taxon>
        <taxon>Pyrophorini</taxon>
        <taxon>Ignelater</taxon>
    </lineage>
</organism>
<dbReference type="GO" id="GO:0090090">
    <property type="term" value="P:negative regulation of canonical Wnt signaling pathway"/>
    <property type="evidence" value="ECO:0007669"/>
    <property type="project" value="TreeGrafter"/>
</dbReference>
<dbReference type="GO" id="GO:0005886">
    <property type="term" value="C:plasma membrane"/>
    <property type="evidence" value="ECO:0007669"/>
    <property type="project" value="TreeGrafter"/>
</dbReference>
<dbReference type="InterPro" id="IPR035963">
    <property type="entry name" value="FERM_2"/>
</dbReference>
<dbReference type="InterPro" id="IPR014352">
    <property type="entry name" value="FERM/acyl-CoA-bd_prot_sf"/>
</dbReference>
<comment type="caution">
    <text evidence="3">The sequence shown here is derived from an EMBL/GenBank/DDBJ whole genome shotgun (WGS) entry which is preliminary data.</text>
</comment>
<dbReference type="OrthoDB" id="2142533at2759"/>
<dbReference type="InterPro" id="IPR011993">
    <property type="entry name" value="PH-like_dom_sf"/>
</dbReference>
<evidence type="ECO:0000256" key="1">
    <source>
        <dbReference type="ARBA" id="ARBA00039547"/>
    </source>
</evidence>
<dbReference type="EMBL" id="VTPC01000686">
    <property type="protein sequence ID" value="KAF2904742.1"/>
    <property type="molecule type" value="Genomic_DNA"/>
</dbReference>
<dbReference type="Gene3D" id="2.30.29.30">
    <property type="entry name" value="Pleckstrin-homology domain (PH domain)/Phosphotyrosine-binding domain (PTB)"/>
    <property type="match status" value="1"/>
</dbReference>
<dbReference type="InterPro" id="IPR051594">
    <property type="entry name" value="KRIT1/FRMD8"/>
</dbReference>
<dbReference type="Pfam" id="PF24522">
    <property type="entry name" value="KRIT1_FRMD8_FERM_C"/>
    <property type="match status" value="1"/>
</dbReference>
<keyword evidence="4" id="KW-1185">Reference proteome</keyword>
<dbReference type="Pfam" id="PF00373">
    <property type="entry name" value="FERM_M"/>
    <property type="match status" value="1"/>
</dbReference>